<dbReference type="InterPro" id="IPR006528">
    <property type="entry name" value="Phage_head_morphogenesis_dom"/>
</dbReference>
<sequence length="526" mass="60677">MTELNRFQREIEFLLKKADKSTDRRLYDLYIDTIKDLKKSLLVDYQRIGELKSSEKLKLSQMTALLEQLERSSSELKKELKNEITGHLIHTGQIAYNELFYEYETSYAGINFALLKEDELRTIIETPIANFKLSERLDDGVVERLKSNIKDDLNRVFLNGDSYAKAAARLAEQGYSSYRRAIMITRTEAGRVQAVAREKAQVEARNLGIDFDKVWVATLDGRTRHNHAELDGAKADKDGYFEINGLRTKQPHMFGVASEDVNCRCRTISRLKDDKTPLLRRDNETGEIVEYRNYQEWEKATLERRLATNERKSIDNRLYRKYHIDNSQTKDISTETLKSVNESLDKLMQKHKGIKPYLKKVTFTDSLADTTASAGIRFNKGKAEFSIKLNHEHFKKPETIQKLIDVRVADGEWTPKNGINGILEHEVIHLREYKAIVKRYGTLNGTNTEAQKSKIRKAFANNELPKEIKETALKNLQIPDENAIIESRLGRYATENAAEFVAEAYSDASNSEIAIEVRRLVDKKWR</sequence>
<dbReference type="EMBL" id="LK020690">
    <property type="protein sequence ID" value="CDQ30158.1"/>
    <property type="molecule type" value="Genomic_DNA"/>
</dbReference>
<dbReference type="Pfam" id="PF04233">
    <property type="entry name" value="Phage_Mu_F"/>
    <property type="match status" value="1"/>
</dbReference>
<evidence type="ECO:0000313" key="3">
    <source>
        <dbReference type="EMBL" id="CDQ30158.1"/>
    </source>
</evidence>
<keyword evidence="1" id="KW-0175">Coiled coil</keyword>
<reference evidence="3" key="1">
    <citation type="submission" date="2014-04" db="EMBL/GenBank/DDBJ databases">
        <authorList>
            <person name="Croucher N."/>
        </authorList>
    </citation>
    <scope>NUCLEOTIDE SEQUENCE</scope>
    <source>
        <strain evidence="3">385385</strain>
    </source>
</reference>
<accession>A0A098AQ47</accession>
<proteinExistence type="predicted"/>
<protein>
    <submittedName>
        <fullName evidence="3">Putative prophage protein</fullName>
    </submittedName>
</protein>
<reference evidence="3" key="2">
    <citation type="submission" date="2014-10" db="EMBL/GenBank/DDBJ databases">
        <title>Contrasting mechanisms driving short-term and long-term diversification of pneumococci.</title>
        <authorList>
            <person name="Croucher N.J."/>
            <person name="Coupland P.C."/>
            <person name="Stevenson A.E."/>
            <person name="Callendrello A."/>
            <person name="Bentley S.D."/>
            <person name="Hanage W.P."/>
        </authorList>
    </citation>
    <scope>NUCLEOTIDE SEQUENCE</scope>
    <source>
        <strain evidence="3">385385</strain>
    </source>
</reference>
<feature type="domain" description="Phage head morphogenesis" evidence="2">
    <location>
        <begin position="148"/>
        <end position="268"/>
    </location>
</feature>
<dbReference type="RefSeq" id="WP_000137804.1">
    <property type="nucleotide sequence ID" value="NZ_AP026917.1"/>
</dbReference>
<evidence type="ECO:0000256" key="1">
    <source>
        <dbReference type="SAM" id="Coils"/>
    </source>
</evidence>
<organism evidence="3">
    <name type="scientific">Streptococcus pneumoniae</name>
    <dbReference type="NCBI Taxonomy" id="1313"/>
    <lineage>
        <taxon>Bacteria</taxon>
        <taxon>Bacillati</taxon>
        <taxon>Bacillota</taxon>
        <taxon>Bacilli</taxon>
        <taxon>Lactobacillales</taxon>
        <taxon>Streptococcaceae</taxon>
        <taxon>Streptococcus</taxon>
    </lineage>
</organism>
<dbReference type="AlphaFoldDB" id="A0A098AQ47"/>
<evidence type="ECO:0000259" key="2">
    <source>
        <dbReference type="Pfam" id="PF04233"/>
    </source>
</evidence>
<name>A0A098AQ47_STREE</name>
<feature type="coiled-coil region" evidence="1">
    <location>
        <begin position="52"/>
        <end position="86"/>
    </location>
</feature>